<evidence type="ECO:0000256" key="4">
    <source>
        <dbReference type="ARBA" id="ARBA00023136"/>
    </source>
</evidence>
<evidence type="ECO:0000313" key="7">
    <source>
        <dbReference type="EMBL" id="TRY18570.1"/>
    </source>
</evidence>
<protein>
    <submittedName>
        <fullName evidence="7">DUF202 domain-containing protein</fullName>
    </submittedName>
</protein>
<dbReference type="InterPro" id="IPR003807">
    <property type="entry name" value="DUF202"/>
</dbReference>
<dbReference type="AlphaFoldDB" id="A0A553K1J1"/>
<evidence type="ECO:0000313" key="8">
    <source>
        <dbReference type="Proteomes" id="UP000317638"/>
    </source>
</evidence>
<dbReference type="Pfam" id="PF02656">
    <property type="entry name" value="DUF202"/>
    <property type="match status" value="1"/>
</dbReference>
<feature type="transmembrane region" description="Helical" evidence="5">
    <location>
        <begin position="43"/>
        <end position="63"/>
    </location>
</feature>
<feature type="domain" description="DUF202" evidence="6">
    <location>
        <begin position="7"/>
        <end position="72"/>
    </location>
</feature>
<keyword evidence="8" id="KW-1185">Reference proteome</keyword>
<proteinExistence type="predicted"/>
<evidence type="ECO:0000256" key="1">
    <source>
        <dbReference type="ARBA" id="ARBA00004127"/>
    </source>
</evidence>
<keyword evidence="3 5" id="KW-1133">Transmembrane helix</keyword>
<reference evidence="7 8" key="1">
    <citation type="submission" date="2019-07" db="EMBL/GenBank/DDBJ databases">
        <authorList>
            <person name="Zhou L.-Y."/>
        </authorList>
    </citation>
    <scope>NUCLEOTIDE SEQUENCE [LARGE SCALE GENOMIC DNA]</scope>
    <source>
        <strain evidence="7 8">YIM 101269</strain>
    </source>
</reference>
<comment type="subcellular location">
    <subcellularLocation>
        <location evidence="1">Endomembrane system</location>
        <topology evidence="1">Multi-pass membrane protein</topology>
    </subcellularLocation>
</comment>
<dbReference type="EMBL" id="VKKG01000002">
    <property type="protein sequence ID" value="TRY18570.1"/>
    <property type="molecule type" value="Genomic_DNA"/>
</dbReference>
<evidence type="ECO:0000256" key="2">
    <source>
        <dbReference type="ARBA" id="ARBA00022692"/>
    </source>
</evidence>
<dbReference type="Proteomes" id="UP000317638">
    <property type="component" value="Unassembled WGS sequence"/>
</dbReference>
<keyword evidence="4 5" id="KW-0472">Membrane</keyword>
<comment type="caution">
    <text evidence="7">The sequence shown here is derived from an EMBL/GenBank/DDBJ whole genome shotgun (WGS) entry which is preliminary data.</text>
</comment>
<organism evidence="7 8">
    <name type="scientific">Tessaracoccus rhinocerotis</name>
    <dbReference type="NCBI Taxonomy" id="1689449"/>
    <lineage>
        <taxon>Bacteria</taxon>
        <taxon>Bacillati</taxon>
        <taxon>Actinomycetota</taxon>
        <taxon>Actinomycetes</taxon>
        <taxon>Propionibacteriales</taxon>
        <taxon>Propionibacteriaceae</taxon>
        <taxon>Tessaracoccus</taxon>
    </lineage>
</organism>
<evidence type="ECO:0000256" key="3">
    <source>
        <dbReference type="ARBA" id="ARBA00022989"/>
    </source>
</evidence>
<feature type="transmembrane region" description="Helical" evidence="5">
    <location>
        <begin position="84"/>
        <end position="107"/>
    </location>
</feature>
<gene>
    <name evidence="7" type="ORF">FOJ82_05425</name>
</gene>
<name>A0A553K1J1_9ACTN</name>
<evidence type="ECO:0000256" key="5">
    <source>
        <dbReference type="SAM" id="Phobius"/>
    </source>
</evidence>
<accession>A0A553K1J1</accession>
<sequence>MSQQPFDPGLQPERVALSWQRTALALAVGSVIYARIISPTVGLWALAPTAAGIALAVVMGLRAHRRYQHHHRTLTSQRGSLADGFLMFFISASVVAAGIFAFVLAMVGHFA</sequence>
<dbReference type="GO" id="GO:0012505">
    <property type="term" value="C:endomembrane system"/>
    <property type="evidence" value="ECO:0007669"/>
    <property type="project" value="UniProtKB-SubCell"/>
</dbReference>
<dbReference type="OrthoDB" id="3701077at2"/>
<keyword evidence="2 5" id="KW-0812">Transmembrane</keyword>
<dbReference type="RefSeq" id="WP_143937466.1">
    <property type="nucleotide sequence ID" value="NZ_VKKG01000002.1"/>
</dbReference>
<evidence type="ECO:0000259" key="6">
    <source>
        <dbReference type="Pfam" id="PF02656"/>
    </source>
</evidence>